<evidence type="ECO:0000313" key="3">
    <source>
        <dbReference type="EMBL" id="PAV76220.1"/>
    </source>
</evidence>
<evidence type="ECO:0000259" key="2">
    <source>
        <dbReference type="Pfam" id="PF00087"/>
    </source>
</evidence>
<dbReference type="EMBL" id="LIAE01007927">
    <property type="protein sequence ID" value="PAV76220.1"/>
    <property type="molecule type" value="Genomic_DNA"/>
</dbReference>
<gene>
    <name evidence="3" type="ORF">WR25_17561</name>
</gene>
<feature type="chain" id="PRO_5012878122" description="Snake toxin/toxin-like domain-containing protein" evidence="1">
    <location>
        <begin position="20"/>
        <end position="176"/>
    </location>
</feature>
<proteinExistence type="predicted"/>
<comment type="caution">
    <text evidence="3">The sequence shown here is derived from an EMBL/GenBank/DDBJ whole genome shotgun (WGS) entry which is preliminary data.</text>
</comment>
<feature type="signal peptide" evidence="1">
    <location>
        <begin position="1"/>
        <end position="19"/>
    </location>
</feature>
<accession>A0A2A2KQL9</accession>
<evidence type="ECO:0000313" key="4">
    <source>
        <dbReference type="Proteomes" id="UP000218231"/>
    </source>
</evidence>
<keyword evidence="4" id="KW-1185">Reference proteome</keyword>
<dbReference type="OrthoDB" id="5782406at2759"/>
<feature type="domain" description="Snake toxin/toxin-like" evidence="2">
    <location>
        <begin position="55"/>
        <end position="114"/>
    </location>
</feature>
<organism evidence="3 4">
    <name type="scientific">Diploscapter pachys</name>
    <dbReference type="NCBI Taxonomy" id="2018661"/>
    <lineage>
        <taxon>Eukaryota</taxon>
        <taxon>Metazoa</taxon>
        <taxon>Ecdysozoa</taxon>
        <taxon>Nematoda</taxon>
        <taxon>Chromadorea</taxon>
        <taxon>Rhabditida</taxon>
        <taxon>Rhabditina</taxon>
        <taxon>Rhabditomorpha</taxon>
        <taxon>Rhabditoidea</taxon>
        <taxon>Rhabditidae</taxon>
        <taxon>Diploscapter</taxon>
    </lineage>
</organism>
<name>A0A2A2KQL9_9BILA</name>
<dbReference type="CDD" id="cd00117">
    <property type="entry name" value="TFP"/>
    <property type="match status" value="1"/>
</dbReference>
<sequence>MVLLFLVGTIFDLVAKSEALRCYSCSFSYNEMYDIEHKDSWCANESLVQYDTIDTSKICAPWERYCVTSIDTINKAFTSVSRGCGERCSELCESVGYGQDQVNCDDCCEEDLCNNQYSVQYYQELMSRQYTSWYTPISGEKVFNAKRDIKFPYDFSGSGKIFPIFNFLFMFVFLSD</sequence>
<dbReference type="Pfam" id="PF00087">
    <property type="entry name" value="Toxin_TOLIP"/>
    <property type="match status" value="1"/>
</dbReference>
<keyword evidence="1" id="KW-0732">Signal</keyword>
<dbReference type="AlphaFoldDB" id="A0A2A2KQL9"/>
<dbReference type="InterPro" id="IPR035076">
    <property type="entry name" value="Toxin/TOLIP"/>
</dbReference>
<evidence type="ECO:0000256" key="1">
    <source>
        <dbReference type="SAM" id="SignalP"/>
    </source>
</evidence>
<reference evidence="3 4" key="1">
    <citation type="journal article" date="2017" name="Curr. Biol.">
        <title>Genome architecture and evolution of a unichromosomal asexual nematode.</title>
        <authorList>
            <person name="Fradin H."/>
            <person name="Zegar C."/>
            <person name="Gutwein M."/>
            <person name="Lucas J."/>
            <person name="Kovtun M."/>
            <person name="Corcoran D."/>
            <person name="Baugh L.R."/>
            <person name="Kiontke K."/>
            <person name="Gunsalus K."/>
            <person name="Fitch D.H."/>
            <person name="Piano F."/>
        </authorList>
    </citation>
    <scope>NUCLEOTIDE SEQUENCE [LARGE SCALE GENOMIC DNA]</scope>
    <source>
        <strain evidence="3">PF1309</strain>
    </source>
</reference>
<protein>
    <recommendedName>
        <fullName evidence="2">Snake toxin/toxin-like domain-containing protein</fullName>
    </recommendedName>
</protein>
<dbReference type="Proteomes" id="UP000218231">
    <property type="component" value="Unassembled WGS sequence"/>
</dbReference>